<dbReference type="PANTHER" id="PTHR47515:SF2">
    <property type="entry name" value="INTEGRASE CORE DOMAIN PROTEIN"/>
    <property type="match status" value="1"/>
</dbReference>
<gene>
    <name evidence="3" type="ORF">ACFOM9_09125</name>
</gene>
<dbReference type="InterPro" id="IPR012337">
    <property type="entry name" value="RNaseH-like_sf"/>
</dbReference>
<dbReference type="InterPro" id="IPR036397">
    <property type="entry name" value="RNaseH_sf"/>
</dbReference>
<protein>
    <submittedName>
        <fullName evidence="3">IS3 family transposase</fullName>
    </submittedName>
</protein>
<sequence>MSMARSRKLTYAQAARILRTLELGGTGVAAAKEYGVTPATISLWRPYIGLDEEWLLRVKELERTRKKLRRRLALARLQVKIAASLFRQLEPNPRRRALFATAIRSQHPICRHRANEILGLTTAGTIKPVRQGDAALIATMRAYLTENPGEGFPKMFRILLQGSGCTRFHAEMLYRQARLTKHFRNRTTRLPGPCDRRVRVTGAPDSTWSIDFLVDALSDGRRYWVLNGVDEFNRECIFTKVLARASTRAVVHELEAARLAGRVPAKIRSDNGAEFKGLEYLRWASRHGARLAYARPGHPIDNVCVERVHRTMRAEVFNCYRFESIEQVQWQLDYWRIRYNLVRPHMSLGMMSPVQYAQLARLGRG</sequence>
<reference evidence="4" key="1">
    <citation type="journal article" date="2019" name="Int. J. Syst. Evol. Microbiol.">
        <title>The Global Catalogue of Microorganisms (GCM) 10K type strain sequencing project: providing services to taxonomists for standard genome sequencing and annotation.</title>
        <authorList>
            <consortium name="The Broad Institute Genomics Platform"/>
            <consortium name="The Broad Institute Genome Sequencing Center for Infectious Disease"/>
            <person name="Wu L."/>
            <person name="Ma J."/>
        </authorList>
    </citation>
    <scope>NUCLEOTIDE SEQUENCE [LARGE SCALE GENOMIC DNA]</scope>
    <source>
        <strain evidence="4">KCTC 42211</strain>
    </source>
</reference>
<dbReference type="EMBL" id="JBHRYF010000008">
    <property type="protein sequence ID" value="MFC3660225.1"/>
    <property type="molecule type" value="Genomic_DNA"/>
</dbReference>
<dbReference type="Gene3D" id="3.30.420.10">
    <property type="entry name" value="Ribonuclease H-like superfamily/Ribonuclease H"/>
    <property type="match status" value="1"/>
</dbReference>
<keyword evidence="1" id="KW-0175">Coiled coil</keyword>
<dbReference type="SUPFAM" id="SSF53098">
    <property type="entry name" value="Ribonuclease H-like"/>
    <property type="match status" value="1"/>
</dbReference>
<dbReference type="InterPro" id="IPR001584">
    <property type="entry name" value="Integrase_cat-core"/>
</dbReference>
<evidence type="ECO:0000313" key="4">
    <source>
        <dbReference type="Proteomes" id="UP001595724"/>
    </source>
</evidence>
<name>A0ABV7UTA0_9GAMM</name>
<comment type="caution">
    <text evidence="3">The sequence shown here is derived from an EMBL/GenBank/DDBJ whole genome shotgun (WGS) entry which is preliminary data.</text>
</comment>
<dbReference type="InterPro" id="IPR048020">
    <property type="entry name" value="Transpos_IS3"/>
</dbReference>
<dbReference type="Proteomes" id="UP001595724">
    <property type="component" value="Unassembled WGS sequence"/>
</dbReference>
<evidence type="ECO:0000259" key="2">
    <source>
        <dbReference type="PROSITE" id="PS50994"/>
    </source>
</evidence>
<dbReference type="PROSITE" id="PS50994">
    <property type="entry name" value="INTEGRASE"/>
    <property type="match status" value="1"/>
</dbReference>
<accession>A0ABV7UTA0</accession>
<evidence type="ECO:0000313" key="3">
    <source>
        <dbReference type="EMBL" id="MFC3660225.1"/>
    </source>
</evidence>
<proteinExistence type="predicted"/>
<keyword evidence="4" id="KW-1185">Reference proteome</keyword>
<feature type="domain" description="Integrase catalytic" evidence="2">
    <location>
        <begin position="200"/>
        <end position="361"/>
    </location>
</feature>
<evidence type="ECO:0000256" key="1">
    <source>
        <dbReference type="SAM" id="Coils"/>
    </source>
</evidence>
<feature type="coiled-coil region" evidence="1">
    <location>
        <begin position="51"/>
        <end position="78"/>
    </location>
</feature>
<dbReference type="NCBIfam" id="NF033516">
    <property type="entry name" value="transpos_IS3"/>
    <property type="match status" value="1"/>
</dbReference>
<dbReference type="PANTHER" id="PTHR47515">
    <property type="entry name" value="LOW CALCIUM RESPONSE LOCUS PROTEIN T"/>
    <property type="match status" value="1"/>
</dbReference>
<organism evidence="3 4">
    <name type="scientific">Luteimonas notoginsengisoli</name>
    <dbReference type="NCBI Taxonomy" id="1578200"/>
    <lineage>
        <taxon>Bacteria</taxon>
        <taxon>Pseudomonadati</taxon>
        <taxon>Pseudomonadota</taxon>
        <taxon>Gammaproteobacteria</taxon>
        <taxon>Lysobacterales</taxon>
        <taxon>Lysobacteraceae</taxon>
        <taxon>Luteimonas</taxon>
    </lineage>
</organism>
<dbReference type="Pfam" id="PF13683">
    <property type="entry name" value="rve_3"/>
    <property type="match status" value="1"/>
</dbReference>